<feature type="transmembrane region" description="Helical" evidence="6">
    <location>
        <begin position="391"/>
        <end position="410"/>
    </location>
</feature>
<evidence type="ECO:0000256" key="3">
    <source>
        <dbReference type="ARBA" id="ARBA00022692"/>
    </source>
</evidence>
<protein>
    <submittedName>
        <fullName evidence="8">MFS transporter</fullName>
    </submittedName>
</protein>
<reference evidence="8 9" key="1">
    <citation type="journal article" date="2020" name="Microorganisms">
        <title>Osmotic Adaptation and Compatible Solute Biosynthesis of Phototrophic Bacteria as Revealed from Genome Analyses.</title>
        <authorList>
            <person name="Imhoff J.F."/>
            <person name="Rahn T."/>
            <person name="Kunzel S."/>
            <person name="Keller A."/>
            <person name="Neulinger S.C."/>
        </authorList>
    </citation>
    <scope>NUCLEOTIDE SEQUENCE [LARGE SCALE GENOMIC DNA]</scope>
    <source>
        <strain evidence="8 9">DSM 15382</strain>
    </source>
</reference>
<feature type="transmembrane region" description="Helical" evidence="6">
    <location>
        <begin position="326"/>
        <end position="343"/>
    </location>
</feature>
<sequence length="416" mass="43363">MNRRAWAWALYDWANSAFPTIVSTFVIAAYFTQGIAPDPVTGQAQWGWMQTASGIGIALLSPLLGAVADAGGRRRLMLAVCTLVLVVATAGIWFARPDPAFALWALGCVAVATLAFELSMVFYNSLLPQVAAPAQIGRVSGLAWGLGYAGGLLCLVIALLLLVRPDPSPLGLDRAQAEHVRATALLAAGWIALFAWPVLVILPDAGGARPPWGAAMRRGLTEIGAVLRGLPRNPAMLRFLLARLFYTDGLNTLFAFGAIYAAGVFGMGFEEILLFGIALNLTAGLGAAGFGLVEDRLGSQRTIMLALVALMALGTGLLLAEGKAMFWVLALSLGIFVGPAQAASRTLMARLAPPAEVAAHFGLFALSGRVTGFLGPAVLAMVTVATDSQRAGMATVVVFLALGAAILATVRDPPRG</sequence>
<dbReference type="InterPro" id="IPR020846">
    <property type="entry name" value="MFS_dom"/>
</dbReference>
<evidence type="ECO:0000256" key="4">
    <source>
        <dbReference type="ARBA" id="ARBA00022989"/>
    </source>
</evidence>
<dbReference type="InterPro" id="IPR050495">
    <property type="entry name" value="ATG22/LtaA_families"/>
</dbReference>
<name>A0ABS1D748_9PROT</name>
<dbReference type="Proteomes" id="UP000697995">
    <property type="component" value="Unassembled WGS sequence"/>
</dbReference>
<keyword evidence="5 6" id="KW-0472">Membrane</keyword>
<dbReference type="InterPro" id="IPR024671">
    <property type="entry name" value="Atg22-like"/>
</dbReference>
<feature type="transmembrane region" description="Helical" evidence="6">
    <location>
        <begin position="183"/>
        <end position="202"/>
    </location>
</feature>
<evidence type="ECO:0000259" key="7">
    <source>
        <dbReference type="PROSITE" id="PS50850"/>
    </source>
</evidence>
<dbReference type="PROSITE" id="PS50850">
    <property type="entry name" value="MFS"/>
    <property type="match status" value="1"/>
</dbReference>
<dbReference type="Gene3D" id="1.20.1250.20">
    <property type="entry name" value="MFS general substrate transporter like domains"/>
    <property type="match status" value="1"/>
</dbReference>
<dbReference type="EMBL" id="NRSG01000517">
    <property type="protein sequence ID" value="MBK1662313.1"/>
    <property type="molecule type" value="Genomic_DNA"/>
</dbReference>
<feature type="transmembrane region" description="Helical" evidence="6">
    <location>
        <begin position="44"/>
        <end position="64"/>
    </location>
</feature>
<feature type="transmembrane region" description="Helical" evidence="6">
    <location>
        <begin position="12"/>
        <end position="32"/>
    </location>
</feature>
<keyword evidence="2" id="KW-0813">Transport</keyword>
<evidence type="ECO:0000313" key="8">
    <source>
        <dbReference type="EMBL" id="MBK1662313.1"/>
    </source>
</evidence>
<feature type="transmembrane region" description="Helical" evidence="6">
    <location>
        <begin position="302"/>
        <end position="320"/>
    </location>
</feature>
<feature type="transmembrane region" description="Helical" evidence="6">
    <location>
        <begin position="76"/>
        <end position="95"/>
    </location>
</feature>
<evidence type="ECO:0000313" key="9">
    <source>
        <dbReference type="Proteomes" id="UP000697995"/>
    </source>
</evidence>
<keyword evidence="4 6" id="KW-1133">Transmembrane helix</keyword>
<gene>
    <name evidence="8" type="ORF">CKO45_29445</name>
</gene>
<accession>A0ABS1D748</accession>
<keyword evidence="3 6" id="KW-0812">Transmembrane</keyword>
<evidence type="ECO:0000256" key="6">
    <source>
        <dbReference type="SAM" id="Phobius"/>
    </source>
</evidence>
<dbReference type="InterPro" id="IPR036259">
    <property type="entry name" value="MFS_trans_sf"/>
</dbReference>
<organism evidence="8 9">
    <name type="scientific">Paracraurococcus ruber</name>
    <dbReference type="NCBI Taxonomy" id="77675"/>
    <lineage>
        <taxon>Bacteria</taxon>
        <taxon>Pseudomonadati</taxon>
        <taxon>Pseudomonadota</taxon>
        <taxon>Alphaproteobacteria</taxon>
        <taxon>Acetobacterales</taxon>
        <taxon>Roseomonadaceae</taxon>
        <taxon>Paracraurococcus</taxon>
    </lineage>
</organism>
<dbReference type="PANTHER" id="PTHR23519">
    <property type="entry name" value="AUTOPHAGY-RELATED PROTEIN 22"/>
    <property type="match status" value="1"/>
</dbReference>
<feature type="transmembrane region" description="Helical" evidence="6">
    <location>
        <begin position="272"/>
        <end position="293"/>
    </location>
</feature>
<comment type="subcellular location">
    <subcellularLocation>
        <location evidence="1">Endomembrane system</location>
        <topology evidence="1">Multi-pass membrane protein</topology>
    </subcellularLocation>
</comment>
<dbReference type="Pfam" id="PF11700">
    <property type="entry name" value="ATG22"/>
    <property type="match status" value="1"/>
</dbReference>
<feature type="transmembrane region" description="Helical" evidence="6">
    <location>
        <begin position="244"/>
        <end position="266"/>
    </location>
</feature>
<evidence type="ECO:0000256" key="2">
    <source>
        <dbReference type="ARBA" id="ARBA00022448"/>
    </source>
</evidence>
<keyword evidence="9" id="KW-1185">Reference proteome</keyword>
<feature type="transmembrane region" description="Helical" evidence="6">
    <location>
        <begin position="363"/>
        <end position="385"/>
    </location>
</feature>
<evidence type="ECO:0000256" key="5">
    <source>
        <dbReference type="ARBA" id="ARBA00023136"/>
    </source>
</evidence>
<feature type="domain" description="Major facilitator superfamily (MFS) profile" evidence="7">
    <location>
        <begin position="1"/>
        <end position="415"/>
    </location>
</feature>
<comment type="caution">
    <text evidence="8">The sequence shown here is derived from an EMBL/GenBank/DDBJ whole genome shotgun (WGS) entry which is preliminary data.</text>
</comment>
<dbReference type="PANTHER" id="PTHR23519:SF1">
    <property type="entry name" value="AUTOPHAGY-RELATED PROTEIN 22"/>
    <property type="match status" value="1"/>
</dbReference>
<feature type="transmembrane region" description="Helical" evidence="6">
    <location>
        <begin position="101"/>
        <end position="122"/>
    </location>
</feature>
<proteinExistence type="predicted"/>
<feature type="transmembrane region" description="Helical" evidence="6">
    <location>
        <begin position="142"/>
        <end position="163"/>
    </location>
</feature>
<dbReference type="SUPFAM" id="SSF103473">
    <property type="entry name" value="MFS general substrate transporter"/>
    <property type="match status" value="1"/>
</dbReference>
<evidence type="ECO:0000256" key="1">
    <source>
        <dbReference type="ARBA" id="ARBA00004127"/>
    </source>
</evidence>
<dbReference type="RefSeq" id="WP_133223327.1">
    <property type="nucleotide sequence ID" value="NZ_NRSG01000517.1"/>
</dbReference>